<dbReference type="AlphaFoldDB" id="A0A443HLY9"/>
<sequence length="556" mass="63236">MLPFIDTPFYYLEELTGASVDELKLIASFLLSYPLAGILKRLPDAQPWKKNVFIISVSLFYLVGLFDLWDGLRTLLYSAVGTYAIAYYIDGSLMPWIGFIFLMGHMSLNHITRQNLNDASVVDITGAQMVLVMKLSAFCWNIHDGRLPQKDLSDAQKYAAIREFPGFLDYAGYILFFPSLFAGPAFDYVDYHRWITTTLFDVPPGTDPAKVPLTRKKRKIPRSGTPATKKALIGLVWIFLFLQLGRLYFPNAVLSEEYMKYSFPRRVWILHMLGFATRLKYYGVWSLTEGACILSGMGYNGFDATTGKVFWNRLENVNPWGIETAQNTYAYLGNWNKNTNHWLKNYVYLRVTPKGKKPGFRASLATFATSAFWHGFYPGYYLTFILASFVQMAAKNVRRHVRPFFLTPDGSKPTPYKRYYDAATWFATQLTMSFVVLPFIILSFTGSVGVWAHVYFYGIIGVFSIIGFFASPAKAILVKRLKKRNMPHIPRTASQETLRAPTLGLPNDPARDIDEAVQEIRSEIEARNRRGSVVTMPTGEDLRRAVEDKLGKKLPG</sequence>
<evidence type="ECO:0000256" key="1">
    <source>
        <dbReference type="ARBA" id="ARBA00004141"/>
    </source>
</evidence>
<evidence type="ECO:0000256" key="7">
    <source>
        <dbReference type="SAM" id="Phobius"/>
    </source>
</evidence>
<dbReference type="GO" id="GO:0030258">
    <property type="term" value="P:lipid modification"/>
    <property type="evidence" value="ECO:0007669"/>
    <property type="project" value="TreeGrafter"/>
</dbReference>
<reference evidence="8 9" key="1">
    <citation type="journal article" date="2018" name="Front. Microbiol.">
        <title>Genomic and genetic insights into a cosmopolitan fungus, Paecilomyces variotii (Eurotiales).</title>
        <authorList>
            <person name="Urquhart A.S."/>
            <person name="Mondo S.J."/>
            <person name="Makela M.R."/>
            <person name="Hane J.K."/>
            <person name="Wiebenga A."/>
            <person name="He G."/>
            <person name="Mihaltcheva S."/>
            <person name="Pangilinan J."/>
            <person name="Lipzen A."/>
            <person name="Barry K."/>
            <person name="de Vries R.P."/>
            <person name="Grigoriev I.V."/>
            <person name="Idnurm A."/>
        </authorList>
    </citation>
    <scope>NUCLEOTIDE SEQUENCE [LARGE SCALE GENOMIC DNA]</scope>
    <source>
        <strain evidence="8 9">CBS 101075</strain>
    </source>
</reference>
<dbReference type="RefSeq" id="XP_028482489.1">
    <property type="nucleotide sequence ID" value="XM_028633963.1"/>
</dbReference>
<accession>A0A443HLY9</accession>
<name>A0A443HLY9_BYSSP</name>
<evidence type="ECO:0000313" key="9">
    <source>
        <dbReference type="Proteomes" id="UP000283841"/>
    </source>
</evidence>
<evidence type="ECO:0000256" key="5">
    <source>
        <dbReference type="ARBA" id="ARBA00023136"/>
    </source>
</evidence>
<feature type="transmembrane region" description="Helical" evidence="7">
    <location>
        <begin position="51"/>
        <end position="69"/>
    </location>
</feature>
<evidence type="ECO:0000313" key="8">
    <source>
        <dbReference type="EMBL" id="RWQ92844.1"/>
    </source>
</evidence>
<dbReference type="Proteomes" id="UP000283841">
    <property type="component" value="Unassembled WGS sequence"/>
</dbReference>
<gene>
    <name evidence="8" type="ORF">C8Q69DRAFT_72936</name>
</gene>
<feature type="transmembrane region" description="Helical" evidence="7">
    <location>
        <begin position="231"/>
        <end position="249"/>
    </location>
</feature>
<dbReference type="GO" id="GO:0047184">
    <property type="term" value="F:1-acylglycerophosphocholine O-acyltransferase activity"/>
    <property type="evidence" value="ECO:0007669"/>
    <property type="project" value="TreeGrafter"/>
</dbReference>
<protein>
    <submittedName>
        <fullName evidence="8">Putative MBOAT family protein</fullName>
    </submittedName>
</protein>
<keyword evidence="3 7" id="KW-0812">Transmembrane</keyword>
<dbReference type="InterPro" id="IPR004299">
    <property type="entry name" value="MBOAT_fam"/>
</dbReference>
<keyword evidence="4 7" id="KW-1133">Transmembrane helix</keyword>
<evidence type="ECO:0000256" key="6">
    <source>
        <dbReference type="ARBA" id="ARBA00023315"/>
    </source>
</evidence>
<keyword evidence="9" id="KW-1185">Reference proteome</keyword>
<dbReference type="EMBL" id="RCNU01000011">
    <property type="protein sequence ID" value="RWQ92844.1"/>
    <property type="molecule type" value="Genomic_DNA"/>
</dbReference>
<proteinExistence type="predicted"/>
<dbReference type="GO" id="GO:0005783">
    <property type="term" value="C:endoplasmic reticulum"/>
    <property type="evidence" value="ECO:0007669"/>
    <property type="project" value="TreeGrafter"/>
</dbReference>
<organism evidence="8 9">
    <name type="scientific">Byssochlamys spectabilis</name>
    <name type="common">Paecilomyces variotii</name>
    <dbReference type="NCBI Taxonomy" id="264951"/>
    <lineage>
        <taxon>Eukaryota</taxon>
        <taxon>Fungi</taxon>
        <taxon>Dikarya</taxon>
        <taxon>Ascomycota</taxon>
        <taxon>Pezizomycotina</taxon>
        <taxon>Eurotiomycetes</taxon>
        <taxon>Eurotiomycetidae</taxon>
        <taxon>Eurotiales</taxon>
        <taxon>Thermoascaceae</taxon>
        <taxon>Paecilomyces</taxon>
    </lineage>
</organism>
<dbReference type="PANTHER" id="PTHR13906">
    <property type="entry name" value="PORCUPINE"/>
    <property type="match status" value="1"/>
</dbReference>
<evidence type="ECO:0000256" key="4">
    <source>
        <dbReference type="ARBA" id="ARBA00022989"/>
    </source>
</evidence>
<dbReference type="PANTHER" id="PTHR13906:SF4">
    <property type="entry name" value="LYSOPHOSPHOLIPID ACYLTRANSFERASE 6"/>
    <property type="match status" value="1"/>
</dbReference>
<feature type="transmembrane region" description="Helical" evidence="7">
    <location>
        <begin position="23"/>
        <end position="39"/>
    </location>
</feature>
<feature type="transmembrane region" description="Helical" evidence="7">
    <location>
        <begin position="422"/>
        <end position="442"/>
    </location>
</feature>
<evidence type="ECO:0000256" key="2">
    <source>
        <dbReference type="ARBA" id="ARBA00022679"/>
    </source>
</evidence>
<evidence type="ECO:0000256" key="3">
    <source>
        <dbReference type="ARBA" id="ARBA00022692"/>
    </source>
</evidence>
<keyword evidence="6" id="KW-0012">Acyltransferase</keyword>
<feature type="transmembrane region" description="Helical" evidence="7">
    <location>
        <begin position="376"/>
        <end position="394"/>
    </location>
</feature>
<comment type="caution">
    <text evidence="8">The sequence shown here is derived from an EMBL/GenBank/DDBJ whole genome shotgun (WGS) entry which is preliminary data.</text>
</comment>
<dbReference type="GO" id="GO:0003841">
    <property type="term" value="F:1-acylglycerol-3-phosphate O-acyltransferase activity"/>
    <property type="evidence" value="ECO:0007669"/>
    <property type="project" value="TreeGrafter"/>
</dbReference>
<dbReference type="STRING" id="264951.A0A443HLY9"/>
<dbReference type="VEuPathDB" id="FungiDB:C8Q69DRAFT_72936"/>
<keyword evidence="5 7" id="KW-0472">Membrane</keyword>
<keyword evidence="2" id="KW-0808">Transferase</keyword>
<dbReference type="InterPro" id="IPR049941">
    <property type="entry name" value="LPLAT_7/PORCN-like"/>
</dbReference>
<dbReference type="GO" id="GO:0016020">
    <property type="term" value="C:membrane"/>
    <property type="evidence" value="ECO:0007669"/>
    <property type="project" value="UniProtKB-SubCell"/>
</dbReference>
<dbReference type="GO" id="GO:0046474">
    <property type="term" value="P:glycerophospholipid biosynthetic process"/>
    <property type="evidence" value="ECO:0007669"/>
    <property type="project" value="TreeGrafter"/>
</dbReference>
<dbReference type="Pfam" id="PF03062">
    <property type="entry name" value="MBOAT"/>
    <property type="match status" value="1"/>
</dbReference>
<feature type="transmembrane region" description="Helical" evidence="7">
    <location>
        <begin position="75"/>
        <end position="103"/>
    </location>
</feature>
<feature type="transmembrane region" description="Helical" evidence="7">
    <location>
        <begin position="454"/>
        <end position="477"/>
    </location>
</feature>
<dbReference type="GeneID" id="39603240"/>
<comment type="subcellular location">
    <subcellularLocation>
        <location evidence="1">Membrane</location>
        <topology evidence="1">Multi-pass membrane protein</topology>
    </subcellularLocation>
</comment>